<comment type="caution">
    <text evidence="1">The sequence shown here is derived from an EMBL/GenBank/DDBJ whole genome shotgun (WGS) entry which is preliminary data.</text>
</comment>
<name>A0A645BJU7_9ZZZZ</name>
<dbReference type="AlphaFoldDB" id="A0A645BJU7"/>
<reference evidence="1" key="1">
    <citation type="submission" date="2019-08" db="EMBL/GenBank/DDBJ databases">
        <authorList>
            <person name="Kucharzyk K."/>
            <person name="Murdoch R.W."/>
            <person name="Higgins S."/>
            <person name="Loffler F."/>
        </authorList>
    </citation>
    <scope>NUCLEOTIDE SEQUENCE</scope>
</reference>
<dbReference type="EMBL" id="VSSQ01020542">
    <property type="protein sequence ID" value="MPM65486.1"/>
    <property type="molecule type" value="Genomic_DNA"/>
</dbReference>
<proteinExistence type="predicted"/>
<gene>
    <name evidence="1" type="ORF">SDC9_112383</name>
</gene>
<evidence type="ECO:0000313" key="1">
    <source>
        <dbReference type="EMBL" id="MPM65486.1"/>
    </source>
</evidence>
<protein>
    <submittedName>
        <fullName evidence="1">Uncharacterized protein</fullName>
    </submittedName>
</protein>
<accession>A0A645BJU7</accession>
<sequence>MWRLDVGHALIRIYATPIAPPTRVHLPEFALNAPYEVPNPAATHIFIDSDRRHAGVSGNPLALCLCRVLGGGAGHSVRPDAKVAIAAHATPQEPGGADHPGRLSVAGDFAVAGDHHLPGDRGQRHL</sequence>
<organism evidence="1">
    <name type="scientific">bioreactor metagenome</name>
    <dbReference type="NCBI Taxonomy" id="1076179"/>
    <lineage>
        <taxon>unclassified sequences</taxon>
        <taxon>metagenomes</taxon>
        <taxon>ecological metagenomes</taxon>
    </lineage>
</organism>